<reference evidence="10" key="3">
    <citation type="submission" date="2025-08" db="UniProtKB">
        <authorList>
            <consortium name="Ensembl"/>
        </authorList>
    </citation>
    <scope>IDENTIFICATION</scope>
</reference>
<evidence type="ECO:0000256" key="5">
    <source>
        <dbReference type="ARBA" id="ARBA00023128"/>
    </source>
</evidence>
<feature type="compositionally biased region" description="Polar residues" evidence="8">
    <location>
        <begin position="94"/>
        <end position="110"/>
    </location>
</feature>
<accession>G3RBB6</accession>
<comment type="subcellular location">
    <subcellularLocation>
        <location evidence="1">Mitochondrion inner membrane</location>
        <topology evidence="1">Single-pass membrane protein</topology>
    </subcellularLocation>
</comment>
<dbReference type="Bgee" id="ENSGGOG00000013075">
    <property type="expression patterns" value="Expressed in testis and 6 other cell types or tissues"/>
</dbReference>
<dbReference type="InterPro" id="IPR033122">
    <property type="entry name" value="LETM1-like_RBD"/>
</dbReference>
<keyword evidence="5 7" id="KW-0496">Mitochondrion</keyword>
<evidence type="ECO:0000256" key="2">
    <source>
        <dbReference type="ARBA" id="ARBA00022692"/>
    </source>
</evidence>
<sequence>MAFYSYNSVLAIARTRFPSHFVHPTCSSYSPSCAFLHLPDSHLNKTCMKNYESKKYSDPSQLGNTVLHPGTRLIQKLHTSTCWLQEVPGKPQLEQATKHPQVTSPQATKETGTKIREGKQSYRQKIMDELKYYYNGFYLLWIDAKVAARMVWRLLHGQVLTRRDRRREEKQKKKMAVKLELAKFLQETMTEMARRNRAKMGDASTQLSSYVKQVQTGHKPSTKEIVCFSKLFEDQLALEHLDRPQLVALCKLLELQTFGTNNLLRFQLLMKLKSIKADDEIIAKEGVKALSVSELQAACRARGMRSLGLTEEQLRQQLTEWQDLHLKENVPPSLLLLSRTFYLIDVKPKPIEIPLSGEAPKTDILVELPTFTASKEKMVDPAPQLKGTKDEDFIQPPPVTSSPITPSTPISLPKGPITSSKEPTLQAKSQMTAQNSKASSKGA</sequence>
<dbReference type="eggNOG" id="KOG1043">
    <property type="taxonomic scope" value="Eukaryota"/>
</dbReference>
<feature type="domain" description="Letm1 RBD" evidence="9">
    <location>
        <begin position="173"/>
        <end position="390"/>
    </location>
</feature>
<evidence type="ECO:0000256" key="8">
    <source>
        <dbReference type="SAM" id="MobiDB-lite"/>
    </source>
</evidence>
<dbReference type="Pfam" id="PF07766">
    <property type="entry name" value="LETM1_RBD"/>
    <property type="match status" value="1"/>
</dbReference>
<evidence type="ECO:0000313" key="11">
    <source>
        <dbReference type="Proteomes" id="UP000001519"/>
    </source>
</evidence>
<feature type="compositionally biased region" description="Polar residues" evidence="8">
    <location>
        <begin position="417"/>
        <end position="443"/>
    </location>
</feature>
<keyword evidence="3" id="KW-0999">Mitochondrion inner membrane</keyword>
<feature type="region of interest" description="Disordered" evidence="8">
    <location>
        <begin position="376"/>
        <end position="443"/>
    </location>
</feature>
<proteinExistence type="predicted"/>
<dbReference type="GO" id="GO:0043022">
    <property type="term" value="F:ribosome binding"/>
    <property type="evidence" value="ECO:0007669"/>
    <property type="project" value="InterPro"/>
</dbReference>
<evidence type="ECO:0000256" key="7">
    <source>
        <dbReference type="PROSITE-ProRule" id="PRU01094"/>
    </source>
</evidence>
<keyword evidence="2" id="KW-0812">Transmembrane</keyword>
<dbReference type="RefSeq" id="XP_063565421.1">
    <property type="nucleotide sequence ID" value="XM_063709351.1"/>
</dbReference>
<dbReference type="GO" id="GO:0005743">
    <property type="term" value="C:mitochondrial inner membrane"/>
    <property type="evidence" value="ECO:0007669"/>
    <property type="project" value="UniProtKB-SubCell"/>
</dbReference>
<dbReference type="HOGENOM" id="CLU_008958_0_0_1"/>
<dbReference type="Ensembl" id="ENSGGOT00000013124.3">
    <property type="protein sequence ID" value="ENSGGOP00000012757.3"/>
    <property type="gene ID" value="ENSGGOG00000013075.3"/>
</dbReference>
<evidence type="ECO:0000256" key="1">
    <source>
        <dbReference type="ARBA" id="ARBA00004434"/>
    </source>
</evidence>
<feature type="compositionally biased region" description="Low complexity" evidence="8">
    <location>
        <begin position="401"/>
        <end position="413"/>
    </location>
</feature>
<evidence type="ECO:0000256" key="4">
    <source>
        <dbReference type="ARBA" id="ARBA00022989"/>
    </source>
</evidence>
<dbReference type="GeneID" id="101150609"/>
<dbReference type="PROSITE" id="PS51758">
    <property type="entry name" value="LETM1_RBD"/>
    <property type="match status" value="1"/>
</dbReference>
<keyword evidence="11" id="KW-1185">Reference proteome</keyword>
<organism evidence="10 11">
    <name type="scientific">Gorilla gorilla gorilla</name>
    <name type="common">Western lowland gorilla</name>
    <dbReference type="NCBI Taxonomy" id="9595"/>
    <lineage>
        <taxon>Eukaryota</taxon>
        <taxon>Metazoa</taxon>
        <taxon>Chordata</taxon>
        <taxon>Craniata</taxon>
        <taxon>Vertebrata</taxon>
        <taxon>Euteleostomi</taxon>
        <taxon>Mammalia</taxon>
        <taxon>Eutheria</taxon>
        <taxon>Euarchontoglires</taxon>
        <taxon>Primates</taxon>
        <taxon>Haplorrhini</taxon>
        <taxon>Catarrhini</taxon>
        <taxon>Hominidae</taxon>
        <taxon>Gorilla</taxon>
    </lineage>
</organism>
<reference evidence="10" key="4">
    <citation type="submission" date="2025-09" db="UniProtKB">
        <authorList>
            <consortium name="Ensembl"/>
        </authorList>
    </citation>
    <scope>IDENTIFICATION</scope>
</reference>
<evidence type="ECO:0000259" key="9">
    <source>
        <dbReference type="PROSITE" id="PS51758"/>
    </source>
</evidence>
<evidence type="ECO:0000256" key="3">
    <source>
        <dbReference type="ARBA" id="ARBA00022792"/>
    </source>
</evidence>
<evidence type="ECO:0000313" key="10">
    <source>
        <dbReference type="Ensembl" id="ENSGGOP00000012757.3"/>
    </source>
</evidence>
<dbReference type="Pfam" id="PF19324">
    <property type="entry name" value="LETM2_N"/>
    <property type="match status" value="1"/>
</dbReference>
<dbReference type="GeneTree" id="ENSGT00950000183167"/>
<keyword evidence="6" id="KW-0472">Membrane</keyword>
<dbReference type="EMBL" id="CABD030059357">
    <property type="status" value="NOT_ANNOTATED_CDS"/>
    <property type="molecule type" value="Genomic_DNA"/>
</dbReference>
<dbReference type="CTD" id="137994"/>
<dbReference type="InterPro" id="IPR044202">
    <property type="entry name" value="LETM1/MDM38-like"/>
</dbReference>
<name>G3RBB6_GORGO</name>
<dbReference type="PANTHER" id="PTHR14009:SF7">
    <property type="entry name" value="LETM1 DOMAIN-CONTAINING PROTEIN LETM2, MITOCHONDRIAL"/>
    <property type="match status" value="1"/>
</dbReference>
<keyword evidence="4" id="KW-1133">Transmembrane helix</keyword>
<gene>
    <name evidence="10" type="primary">LETM2</name>
</gene>
<feature type="region of interest" description="Disordered" evidence="8">
    <location>
        <begin position="93"/>
        <end position="116"/>
    </location>
</feature>
<reference evidence="11" key="1">
    <citation type="submission" date="2011-05" db="EMBL/GenBank/DDBJ databases">
        <title>Insights into the evolution of the great apes provided by the gorilla genome.</title>
        <authorList>
            <person name="Scally A."/>
        </authorList>
    </citation>
    <scope>NUCLEOTIDE SEQUENCE [LARGE SCALE GENOMIC DNA]</scope>
</reference>
<dbReference type="PANTHER" id="PTHR14009">
    <property type="entry name" value="LEUCINE ZIPPER-EF-HAND CONTAINING TRANSMEMBRANE PROTEIN"/>
    <property type="match status" value="1"/>
</dbReference>
<dbReference type="AlphaFoldDB" id="G3RBB6"/>
<protein>
    <submittedName>
        <fullName evidence="10">Leucine zipper and EF-hand containing transmembrane protein 2</fullName>
    </submittedName>
</protein>
<dbReference type="InterPro" id="IPR045742">
    <property type="entry name" value="LETM2_N"/>
</dbReference>
<evidence type="ECO:0000256" key="6">
    <source>
        <dbReference type="ARBA" id="ARBA00023136"/>
    </source>
</evidence>
<reference evidence="10 11" key="2">
    <citation type="journal article" date="2012" name="Nature">
        <title>Insights into hominid evolution from the gorilla genome sequence.</title>
        <authorList>
            <person name="Scally A."/>
            <person name="Dutheil J.Y."/>
            <person name="Hillier L.W."/>
            <person name="Jordan G.E."/>
            <person name="Goodhead I."/>
            <person name="Herrero J."/>
            <person name="Hobolth A."/>
            <person name="Lappalainen T."/>
            <person name="Mailund T."/>
            <person name="Marques-Bonet T."/>
            <person name="McCarthy S."/>
            <person name="Montgomery S.H."/>
            <person name="Schwalie P.C."/>
            <person name="Tang Y.A."/>
            <person name="Ward M.C."/>
            <person name="Xue Y."/>
            <person name="Yngvadottir B."/>
            <person name="Alkan C."/>
            <person name="Andersen L.N."/>
            <person name="Ayub Q."/>
            <person name="Ball E.V."/>
            <person name="Beal K."/>
            <person name="Bradley B.J."/>
            <person name="Chen Y."/>
            <person name="Clee C.M."/>
            <person name="Fitzgerald S."/>
            <person name="Graves T.A."/>
            <person name="Gu Y."/>
            <person name="Heath P."/>
            <person name="Heger A."/>
            <person name="Karakoc E."/>
            <person name="Kolb-Kokocinski A."/>
            <person name="Laird G.K."/>
            <person name="Lunter G."/>
            <person name="Meader S."/>
            <person name="Mort M."/>
            <person name="Mullikin J.C."/>
            <person name="Munch K."/>
            <person name="O'Connor T.D."/>
            <person name="Phillips A.D."/>
            <person name="Prado-Martinez J."/>
            <person name="Rogers A.S."/>
            <person name="Sajjadian S."/>
            <person name="Schmidt D."/>
            <person name="Shaw K."/>
            <person name="Simpson J.T."/>
            <person name="Stenson P.D."/>
            <person name="Turner D.J."/>
            <person name="Vigilant L."/>
            <person name="Vilella A.J."/>
            <person name="Whitener W."/>
            <person name="Zhu B."/>
            <person name="Cooper D.N."/>
            <person name="de Jong P."/>
            <person name="Dermitzakis E.T."/>
            <person name="Eichler E.E."/>
            <person name="Flicek P."/>
            <person name="Goldman N."/>
            <person name="Mundy N.I."/>
            <person name="Ning Z."/>
            <person name="Odom D.T."/>
            <person name="Ponting C.P."/>
            <person name="Quail M.A."/>
            <person name="Ryder O.A."/>
            <person name="Searle S.M."/>
            <person name="Warren W.C."/>
            <person name="Wilson R.K."/>
            <person name="Schierup M.H."/>
            <person name="Rogers J."/>
            <person name="Tyler-Smith C."/>
            <person name="Durbin R."/>
        </authorList>
    </citation>
    <scope>NUCLEOTIDE SEQUENCE [LARGE SCALE GENOMIC DNA]</scope>
</reference>
<dbReference type="EMBL" id="CABD030059358">
    <property type="status" value="NOT_ANNOTATED_CDS"/>
    <property type="molecule type" value="Genomic_DNA"/>
</dbReference>
<dbReference type="Proteomes" id="UP000001519">
    <property type="component" value="Chromosome 8"/>
</dbReference>